<dbReference type="NCBIfam" id="TIGR00277">
    <property type="entry name" value="HDIG"/>
    <property type="match status" value="1"/>
</dbReference>
<dbReference type="SUPFAM" id="SSF109604">
    <property type="entry name" value="HD-domain/PDEase-like"/>
    <property type="match status" value="1"/>
</dbReference>
<keyword evidence="1" id="KW-0547">Nucleotide-binding</keyword>
<dbReference type="InterPro" id="IPR006675">
    <property type="entry name" value="HDIG_dom"/>
</dbReference>
<keyword evidence="4" id="KW-1185">Reference proteome</keyword>
<organism evidence="3 4">
    <name type="scientific">Anaerosporobacter mobilis DSM 15930</name>
    <dbReference type="NCBI Taxonomy" id="1120996"/>
    <lineage>
        <taxon>Bacteria</taxon>
        <taxon>Bacillati</taxon>
        <taxon>Bacillota</taxon>
        <taxon>Clostridia</taxon>
        <taxon>Lachnospirales</taxon>
        <taxon>Lachnospiraceae</taxon>
        <taxon>Anaerosporobacter</taxon>
    </lineage>
</organism>
<dbReference type="CDD" id="cd00077">
    <property type="entry name" value="HDc"/>
    <property type="match status" value="1"/>
</dbReference>
<dbReference type="EMBL" id="FRCP01000009">
    <property type="protein sequence ID" value="SHM41170.1"/>
    <property type="molecule type" value="Genomic_DNA"/>
</dbReference>
<dbReference type="GO" id="GO:0000166">
    <property type="term" value="F:nucleotide binding"/>
    <property type="evidence" value="ECO:0007669"/>
    <property type="project" value="UniProtKB-KW"/>
</dbReference>
<dbReference type="PANTHER" id="PTHR47545:SF2">
    <property type="entry name" value="CC-ADDING TRNA NUCLEOTIDYLTRANSFERASE"/>
    <property type="match status" value="1"/>
</dbReference>
<dbReference type="InterPro" id="IPR003607">
    <property type="entry name" value="HD/PDEase_dom"/>
</dbReference>
<dbReference type="Proteomes" id="UP000184038">
    <property type="component" value="Unassembled WGS sequence"/>
</dbReference>
<name>A0A1M7IKD3_9FIRM</name>
<dbReference type="SMART" id="SM00471">
    <property type="entry name" value="HDc"/>
    <property type="match status" value="1"/>
</dbReference>
<dbReference type="Pfam" id="PF01966">
    <property type="entry name" value="HD"/>
    <property type="match status" value="1"/>
</dbReference>
<reference evidence="3 4" key="1">
    <citation type="submission" date="2016-11" db="EMBL/GenBank/DDBJ databases">
        <authorList>
            <person name="Jaros S."/>
            <person name="Januszkiewicz K."/>
            <person name="Wedrychowicz H."/>
        </authorList>
    </citation>
    <scope>NUCLEOTIDE SEQUENCE [LARGE SCALE GENOMIC DNA]</scope>
    <source>
        <strain evidence="3 4">DSM 15930</strain>
    </source>
</reference>
<evidence type="ECO:0000313" key="3">
    <source>
        <dbReference type="EMBL" id="SHM41170.1"/>
    </source>
</evidence>
<dbReference type="RefSeq" id="WP_242952517.1">
    <property type="nucleotide sequence ID" value="NZ_FRCP01000009.1"/>
</dbReference>
<dbReference type="PANTHER" id="PTHR47545">
    <property type="entry name" value="MULTIFUNCTIONAL CCA PROTEIN"/>
    <property type="match status" value="1"/>
</dbReference>
<dbReference type="InterPro" id="IPR006674">
    <property type="entry name" value="HD_domain"/>
</dbReference>
<dbReference type="InterPro" id="IPR050124">
    <property type="entry name" value="tRNA_CCA-adding_enzyme"/>
</dbReference>
<accession>A0A1M7IKD3</accession>
<proteinExistence type="predicted"/>
<evidence type="ECO:0000259" key="2">
    <source>
        <dbReference type="SMART" id="SM00471"/>
    </source>
</evidence>
<evidence type="ECO:0000256" key="1">
    <source>
        <dbReference type="ARBA" id="ARBA00022741"/>
    </source>
</evidence>
<sequence length="207" mass="24378">MSMTNQSEKENPFREITKHLLEDETPSIYLNSIWKESWFQQFPFTMLYELRGTKQSPIHHPEGDVWNHTLLVVDQAAKLKELSKNPLVFMWAALLHDIGKPKTTRVKKGKITAYNHDTVGEKLAIEFLEACEKDSEFIEEVSNLIRYHMHILFVVRNLPFADKKGLLRKTDVREVALLGYCDRMGRTNQDERKIKEEVKQFYHLMTK</sequence>
<feature type="domain" description="HD/PDEase" evidence="2">
    <location>
        <begin position="61"/>
        <end position="196"/>
    </location>
</feature>
<dbReference type="AlphaFoldDB" id="A0A1M7IKD3"/>
<gene>
    <name evidence="3" type="ORF">SAMN02746066_01918</name>
</gene>
<evidence type="ECO:0000313" key="4">
    <source>
        <dbReference type="Proteomes" id="UP000184038"/>
    </source>
</evidence>
<protein>
    <submittedName>
        <fullName evidence="3">HDIG domain-containing protein</fullName>
    </submittedName>
</protein>
<dbReference type="Gene3D" id="1.10.3090.10">
    <property type="entry name" value="cca-adding enzyme, domain 2"/>
    <property type="match status" value="1"/>
</dbReference>
<dbReference type="STRING" id="1120996.SAMN02746066_01918"/>